<gene>
    <name evidence="2" type="ORF">ACFOYY_22390</name>
</gene>
<sequence length="78" mass="7833">MRVTAAITGGLLAASAALIAIAPASSASASTAAAPAAASTSLTVGFEQCRRGGGYPVRRDGYWWCEGGRYDGQRIQGG</sequence>
<proteinExistence type="predicted"/>
<organism evidence="2 3">
    <name type="scientific">Streptosporangium jomthongense</name>
    <dbReference type="NCBI Taxonomy" id="1193683"/>
    <lineage>
        <taxon>Bacteria</taxon>
        <taxon>Bacillati</taxon>
        <taxon>Actinomycetota</taxon>
        <taxon>Actinomycetes</taxon>
        <taxon>Streptosporangiales</taxon>
        <taxon>Streptosporangiaceae</taxon>
        <taxon>Streptosporangium</taxon>
    </lineage>
</organism>
<evidence type="ECO:0000256" key="1">
    <source>
        <dbReference type="SAM" id="SignalP"/>
    </source>
</evidence>
<feature type="signal peptide" evidence="1">
    <location>
        <begin position="1"/>
        <end position="29"/>
    </location>
</feature>
<accession>A0ABV8F627</accession>
<name>A0ABV8F627_9ACTN</name>
<evidence type="ECO:0000313" key="3">
    <source>
        <dbReference type="Proteomes" id="UP001595698"/>
    </source>
</evidence>
<reference evidence="3" key="1">
    <citation type="journal article" date="2019" name="Int. J. Syst. Evol. Microbiol.">
        <title>The Global Catalogue of Microorganisms (GCM) 10K type strain sequencing project: providing services to taxonomists for standard genome sequencing and annotation.</title>
        <authorList>
            <consortium name="The Broad Institute Genomics Platform"/>
            <consortium name="The Broad Institute Genome Sequencing Center for Infectious Disease"/>
            <person name="Wu L."/>
            <person name="Ma J."/>
        </authorList>
    </citation>
    <scope>NUCLEOTIDE SEQUENCE [LARGE SCALE GENOMIC DNA]</scope>
    <source>
        <strain evidence="3">TBRC 7912</strain>
    </source>
</reference>
<feature type="chain" id="PRO_5045297988" evidence="1">
    <location>
        <begin position="30"/>
        <end position="78"/>
    </location>
</feature>
<keyword evidence="1" id="KW-0732">Signal</keyword>
<evidence type="ECO:0000313" key="2">
    <source>
        <dbReference type="EMBL" id="MFC3982900.1"/>
    </source>
</evidence>
<dbReference type="Proteomes" id="UP001595698">
    <property type="component" value="Unassembled WGS sequence"/>
</dbReference>
<comment type="caution">
    <text evidence="2">The sequence shown here is derived from an EMBL/GenBank/DDBJ whole genome shotgun (WGS) entry which is preliminary data.</text>
</comment>
<keyword evidence="3" id="KW-1185">Reference proteome</keyword>
<dbReference type="RefSeq" id="WP_386191612.1">
    <property type="nucleotide sequence ID" value="NZ_JBHSBC010000021.1"/>
</dbReference>
<protein>
    <submittedName>
        <fullName evidence="2">Uncharacterized protein</fullName>
    </submittedName>
</protein>
<dbReference type="EMBL" id="JBHSBC010000021">
    <property type="protein sequence ID" value="MFC3982900.1"/>
    <property type="molecule type" value="Genomic_DNA"/>
</dbReference>